<dbReference type="PANTHER" id="PTHR45436">
    <property type="entry name" value="SENSOR HISTIDINE KINASE YKOH"/>
    <property type="match status" value="1"/>
</dbReference>
<keyword evidence="10 11" id="KW-0472">Membrane</keyword>
<dbReference type="Pfam" id="PF00512">
    <property type="entry name" value="HisKA"/>
    <property type="match status" value="1"/>
</dbReference>
<dbReference type="Proteomes" id="UP000545507">
    <property type="component" value="Unassembled WGS sequence"/>
</dbReference>
<evidence type="ECO:0000256" key="9">
    <source>
        <dbReference type="ARBA" id="ARBA00023012"/>
    </source>
</evidence>
<evidence type="ECO:0000313" key="15">
    <source>
        <dbReference type="Proteomes" id="UP000545507"/>
    </source>
</evidence>
<dbReference type="InterPro" id="IPR003661">
    <property type="entry name" value="HisK_dim/P_dom"/>
</dbReference>
<dbReference type="InterPro" id="IPR003594">
    <property type="entry name" value="HATPase_dom"/>
</dbReference>
<name>A0A7Y8KWT3_9BURK</name>
<dbReference type="AlphaFoldDB" id="A0A7Y8KWT3"/>
<evidence type="ECO:0000256" key="5">
    <source>
        <dbReference type="ARBA" id="ARBA00022679"/>
    </source>
</evidence>
<protein>
    <recommendedName>
        <fullName evidence="3">histidine kinase</fullName>
        <ecNumber evidence="3">2.7.13.3</ecNumber>
    </recommendedName>
</protein>
<comment type="catalytic activity">
    <reaction evidence="1">
        <text>ATP + protein L-histidine = ADP + protein N-phospho-L-histidine.</text>
        <dbReference type="EC" id="2.7.13.3"/>
    </reaction>
</comment>
<dbReference type="SMART" id="SM00388">
    <property type="entry name" value="HisKA"/>
    <property type="match status" value="1"/>
</dbReference>
<evidence type="ECO:0000259" key="13">
    <source>
        <dbReference type="PROSITE" id="PS50885"/>
    </source>
</evidence>
<reference evidence="14 15" key="1">
    <citation type="submission" date="2019-09" db="EMBL/GenBank/DDBJ databases">
        <title>Hydrogenophaga aromatica sp. nov., isolated from a para-xylene-degrading enrichment culture.</title>
        <authorList>
            <person name="Tancsics A."/>
            <person name="Banerjee S."/>
        </authorList>
    </citation>
    <scope>NUCLEOTIDE SEQUENCE [LARGE SCALE GENOMIC DNA]</scope>
    <source>
        <strain evidence="14 15">D2P1</strain>
    </source>
</reference>
<keyword evidence="5" id="KW-0808">Transferase</keyword>
<evidence type="ECO:0000256" key="8">
    <source>
        <dbReference type="ARBA" id="ARBA00022989"/>
    </source>
</evidence>
<evidence type="ECO:0000256" key="10">
    <source>
        <dbReference type="ARBA" id="ARBA00023136"/>
    </source>
</evidence>
<dbReference type="PROSITE" id="PS50109">
    <property type="entry name" value="HIS_KIN"/>
    <property type="match status" value="1"/>
</dbReference>
<sequence length="473" mass="51295">MKSRSLSLRRTLLLGILLPVFGFVLINTVVLYRQALAAADTAYDRTLLATAKSLGEQLEVVSGGAGARVTSSLAYSALEAFEADNRSRIFYRVSGFAGEMVSGFEDLPPARQRLPDQKIYAALVHFYDDQYRGVPVRMAVLLQPVAGVAGQGMTTIQVAETLELRQTLARQILIDTLWRQAALVIVIAGVVVFVVQRATRPVRALSHALSARSENDLSPLPTNSAPRELLPLVEATNQHMQRLSQLLEHQKRFVRDTSHQLRTPLAVLKTQVQSARRGDVEPQLALEEIGHTVERATELANQMLALAKVEQLRQETDAPVVDWADVVRAVGLDLAPLIAEHALDFSLDVVSARVRAHEWALRELSRNLLHNAIKNTPEGSRLAVMLVRDAHAAALTISDSGPGISAALRERLFQPFATDPQRAGAPGSGSGLGLAICHGVTLSLGGSIDLINRETHGQVLGLDATVRLPLAST</sequence>
<evidence type="ECO:0000256" key="4">
    <source>
        <dbReference type="ARBA" id="ARBA00022553"/>
    </source>
</evidence>
<keyword evidence="8 11" id="KW-1133">Transmembrane helix</keyword>
<evidence type="ECO:0000256" key="1">
    <source>
        <dbReference type="ARBA" id="ARBA00000085"/>
    </source>
</evidence>
<dbReference type="EMBL" id="VYGV01000006">
    <property type="protein sequence ID" value="NWF45359.1"/>
    <property type="molecule type" value="Genomic_DNA"/>
</dbReference>
<dbReference type="InterPro" id="IPR036097">
    <property type="entry name" value="HisK_dim/P_sf"/>
</dbReference>
<feature type="domain" description="HAMP" evidence="13">
    <location>
        <begin position="196"/>
        <end position="248"/>
    </location>
</feature>
<dbReference type="CDD" id="cd00082">
    <property type="entry name" value="HisKA"/>
    <property type="match status" value="1"/>
</dbReference>
<evidence type="ECO:0000256" key="11">
    <source>
        <dbReference type="SAM" id="Phobius"/>
    </source>
</evidence>
<dbReference type="Pfam" id="PF08521">
    <property type="entry name" value="2CSK_N"/>
    <property type="match status" value="1"/>
</dbReference>
<feature type="domain" description="Histidine kinase" evidence="12">
    <location>
        <begin position="256"/>
        <end position="472"/>
    </location>
</feature>
<evidence type="ECO:0000256" key="2">
    <source>
        <dbReference type="ARBA" id="ARBA00004370"/>
    </source>
</evidence>
<keyword evidence="9" id="KW-0902">Two-component regulatory system</keyword>
<dbReference type="InterPro" id="IPR013727">
    <property type="entry name" value="2CSK_N"/>
</dbReference>
<dbReference type="RefSeq" id="WP_177135207.1">
    <property type="nucleotide sequence ID" value="NZ_VYGV01000006.1"/>
</dbReference>
<evidence type="ECO:0000256" key="7">
    <source>
        <dbReference type="ARBA" id="ARBA00022777"/>
    </source>
</evidence>
<dbReference type="InterPro" id="IPR004358">
    <property type="entry name" value="Sig_transdc_His_kin-like_C"/>
</dbReference>
<dbReference type="Pfam" id="PF02518">
    <property type="entry name" value="HATPase_c"/>
    <property type="match status" value="1"/>
</dbReference>
<dbReference type="CDD" id="cd00075">
    <property type="entry name" value="HATPase"/>
    <property type="match status" value="1"/>
</dbReference>
<dbReference type="InterPro" id="IPR003660">
    <property type="entry name" value="HAMP_dom"/>
</dbReference>
<evidence type="ECO:0000256" key="3">
    <source>
        <dbReference type="ARBA" id="ARBA00012438"/>
    </source>
</evidence>
<dbReference type="SMART" id="SM00387">
    <property type="entry name" value="HATPase_c"/>
    <property type="match status" value="1"/>
</dbReference>
<evidence type="ECO:0000259" key="12">
    <source>
        <dbReference type="PROSITE" id="PS50109"/>
    </source>
</evidence>
<dbReference type="Gene3D" id="3.30.565.10">
    <property type="entry name" value="Histidine kinase-like ATPase, C-terminal domain"/>
    <property type="match status" value="1"/>
</dbReference>
<dbReference type="GO" id="GO:0005886">
    <property type="term" value="C:plasma membrane"/>
    <property type="evidence" value="ECO:0007669"/>
    <property type="project" value="TreeGrafter"/>
</dbReference>
<dbReference type="InterPro" id="IPR036890">
    <property type="entry name" value="HATPase_C_sf"/>
</dbReference>
<dbReference type="PRINTS" id="PR00344">
    <property type="entry name" value="BCTRLSENSOR"/>
</dbReference>
<keyword evidence="4" id="KW-0597">Phosphoprotein</keyword>
<dbReference type="PROSITE" id="PS50885">
    <property type="entry name" value="HAMP"/>
    <property type="match status" value="1"/>
</dbReference>
<organism evidence="14 15">
    <name type="scientific">Hydrogenophaga aromaticivorans</name>
    <dbReference type="NCBI Taxonomy" id="2610898"/>
    <lineage>
        <taxon>Bacteria</taxon>
        <taxon>Pseudomonadati</taxon>
        <taxon>Pseudomonadota</taxon>
        <taxon>Betaproteobacteria</taxon>
        <taxon>Burkholderiales</taxon>
        <taxon>Comamonadaceae</taxon>
        <taxon>Hydrogenophaga</taxon>
    </lineage>
</organism>
<dbReference type="PANTHER" id="PTHR45436:SF1">
    <property type="entry name" value="SENSOR PROTEIN QSEC"/>
    <property type="match status" value="1"/>
</dbReference>
<feature type="transmembrane region" description="Helical" evidence="11">
    <location>
        <begin position="12"/>
        <end position="32"/>
    </location>
</feature>
<evidence type="ECO:0000313" key="14">
    <source>
        <dbReference type="EMBL" id="NWF45359.1"/>
    </source>
</evidence>
<keyword evidence="15" id="KW-1185">Reference proteome</keyword>
<dbReference type="SUPFAM" id="SSF55874">
    <property type="entry name" value="ATPase domain of HSP90 chaperone/DNA topoisomerase II/histidine kinase"/>
    <property type="match status" value="1"/>
</dbReference>
<comment type="caution">
    <text evidence="14">The sequence shown here is derived from an EMBL/GenBank/DDBJ whole genome shotgun (WGS) entry which is preliminary data.</text>
</comment>
<comment type="subcellular location">
    <subcellularLocation>
        <location evidence="2">Membrane</location>
    </subcellularLocation>
</comment>
<gene>
    <name evidence="14" type="ORF">F3K02_08875</name>
</gene>
<proteinExistence type="predicted"/>
<evidence type="ECO:0000256" key="6">
    <source>
        <dbReference type="ARBA" id="ARBA00022692"/>
    </source>
</evidence>
<dbReference type="SUPFAM" id="SSF47384">
    <property type="entry name" value="Homodimeric domain of signal transducing histidine kinase"/>
    <property type="match status" value="1"/>
</dbReference>
<accession>A0A7Y8KWT3</accession>
<dbReference type="Gene3D" id="1.10.287.130">
    <property type="match status" value="1"/>
</dbReference>
<dbReference type="InterPro" id="IPR050428">
    <property type="entry name" value="TCS_sensor_his_kinase"/>
</dbReference>
<dbReference type="EC" id="2.7.13.3" evidence="3"/>
<dbReference type="InterPro" id="IPR005467">
    <property type="entry name" value="His_kinase_dom"/>
</dbReference>
<keyword evidence="7 14" id="KW-0418">Kinase</keyword>
<dbReference type="GO" id="GO:0000155">
    <property type="term" value="F:phosphorelay sensor kinase activity"/>
    <property type="evidence" value="ECO:0007669"/>
    <property type="project" value="InterPro"/>
</dbReference>
<keyword evidence="6 11" id="KW-0812">Transmembrane</keyword>